<organism evidence="2 3">
    <name type="scientific">Candidatus Muproteobacteria bacterium RBG_16_65_34</name>
    <dbReference type="NCBI Taxonomy" id="1817760"/>
    <lineage>
        <taxon>Bacteria</taxon>
        <taxon>Pseudomonadati</taxon>
        <taxon>Pseudomonadota</taxon>
        <taxon>Candidatus Muproteobacteria</taxon>
    </lineage>
</organism>
<feature type="domain" description="HTH cro/C1-type" evidence="1">
    <location>
        <begin position="33"/>
        <end position="86"/>
    </location>
</feature>
<dbReference type="SUPFAM" id="SSF47413">
    <property type="entry name" value="lambda repressor-like DNA-binding domains"/>
    <property type="match status" value="1"/>
</dbReference>
<dbReference type="CDD" id="cd00093">
    <property type="entry name" value="HTH_XRE"/>
    <property type="match status" value="1"/>
</dbReference>
<sequence>MAKKFNELRARMSPKARAQSEAMTARLLEEMPLQELRQALDLTQQQVAETLNIEQAAVSKMENQTDMYLSTLRRFIAAMGGQLDIVARFPEGTVRITQFGHGDEDAPRARGSR</sequence>
<dbReference type="InterPro" id="IPR039554">
    <property type="entry name" value="HigA2-like_HTH"/>
</dbReference>
<dbReference type="STRING" id="1817760.A2151_01245"/>
<comment type="caution">
    <text evidence="2">The sequence shown here is derived from an EMBL/GenBank/DDBJ whole genome shotgun (WGS) entry which is preliminary data.</text>
</comment>
<gene>
    <name evidence="2" type="ORF">A2151_01245</name>
</gene>
<evidence type="ECO:0000313" key="2">
    <source>
        <dbReference type="EMBL" id="OGI47798.1"/>
    </source>
</evidence>
<proteinExistence type="predicted"/>
<dbReference type="GO" id="GO:0003677">
    <property type="term" value="F:DNA binding"/>
    <property type="evidence" value="ECO:0007669"/>
    <property type="project" value="InterPro"/>
</dbReference>
<protein>
    <submittedName>
        <fullName evidence="2">Transcriptional regulator</fullName>
    </submittedName>
</protein>
<evidence type="ECO:0000259" key="1">
    <source>
        <dbReference type="PROSITE" id="PS50943"/>
    </source>
</evidence>
<dbReference type="Pfam" id="PF13744">
    <property type="entry name" value="HTH_37"/>
    <property type="match status" value="1"/>
</dbReference>
<reference evidence="2 3" key="1">
    <citation type="journal article" date="2016" name="Nat. Commun.">
        <title>Thousands of microbial genomes shed light on interconnected biogeochemical processes in an aquifer system.</title>
        <authorList>
            <person name="Anantharaman K."/>
            <person name="Brown C.T."/>
            <person name="Hug L.A."/>
            <person name="Sharon I."/>
            <person name="Castelle C.J."/>
            <person name="Probst A.J."/>
            <person name="Thomas B.C."/>
            <person name="Singh A."/>
            <person name="Wilkins M.J."/>
            <person name="Karaoz U."/>
            <person name="Brodie E.L."/>
            <person name="Williams K.H."/>
            <person name="Hubbard S.S."/>
            <person name="Banfield J.F."/>
        </authorList>
    </citation>
    <scope>NUCLEOTIDE SEQUENCE [LARGE SCALE GENOMIC DNA]</scope>
</reference>
<dbReference type="SMART" id="SM00530">
    <property type="entry name" value="HTH_XRE"/>
    <property type="match status" value="1"/>
</dbReference>
<dbReference type="Proteomes" id="UP000178885">
    <property type="component" value="Unassembled WGS sequence"/>
</dbReference>
<dbReference type="PROSITE" id="PS50943">
    <property type="entry name" value="HTH_CROC1"/>
    <property type="match status" value="1"/>
</dbReference>
<dbReference type="Gene3D" id="1.10.260.40">
    <property type="entry name" value="lambda repressor-like DNA-binding domains"/>
    <property type="match status" value="1"/>
</dbReference>
<dbReference type="EMBL" id="MFSU01000046">
    <property type="protein sequence ID" value="OGI47798.1"/>
    <property type="molecule type" value="Genomic_DNA"/>
</dbReference>
<name>A0A1F6TRM2_9PROT</name>
<dbReference type="InterPro" id="IPR001387">
    <property type="entry name" value="Cro/C1-type_HTH"/>
</dbReference>
<accession>A0A1F6TRM2</accession>
<dbReference type="InterPro" id="IPR010982">
    <property type="entry name" value="Lambda_DNA-bd_dom_sf"/>
</dbReference>
<evidence type="ECO:0000313" key="3">
    <source>
        <dbReference type="Proteomes" id="UP000178885"/>
    </source>
</evidence>
<dbReference type="AlphaFoldDB" id="A0A1F6TRM2"/>